<protein>
    <submittedName>
        <fullName evidence="1">Uncharacterized protein</fullName>
    </submittedName>
</protein>
<gene>
    <name evidence="1" type="ORF">F4559_003050</name>
</gene>
<dbReference type="AlphaFoldDB" id="A0A7W7T387"/>
<dbReference type="EMBL" id="JACHJS010000001">
    <property type="protein sequence ID" value="MBB4965691.1"/>
    <property type="molecule type" value="Genomic_DNA"/>
</dbReference>
<dbReference type="Proteomes" id="UP000542674">
    <property type="component" value="Unassembled WGS sequence"/>
</dbReference>
<sequence length="29" mass="3581">MAKLAHAVLGALSIRLKDRKFRWYWYHHL</sequence>
<reference evidence="1 2" key="1">
    <citation type="submission" date="2020-08" db="EMBL/GenBank/DDBJ databases">
        <title>Sequencing the genomes of 1000 actinobacteria strains.</title>
        <authorList>
            <person name="Klenk H.-P."/>
        </authorList>
    </citation>
    <scope>NUCLEOTIDE SEQUENCE [LARGE SCALE GENOMIC DNA]</scope>
    <source>
        <strain evidence="1 2">DSM 45084</strain>
    </source>
</reference>
<name>A0A7W7T387_9PSEU</name>
<evidence type="ECO:0000313" key="2">
    <source>
        <dbReference type="Proteomes" id="UP000542674"/>
    </source>
</evidence>
<evidence type="ECO:0000313" key="1">
    <source>
        <dbReference type="EMBL" id="MBB4965691.1"/>
    </source>
</evidence>
<organism evidence="1 2">
    <name type="scientific">Saccharothrix violaceirubra</name>
    <dbReference type="NCBI Taxonomy" id="413306"/>
    <lineage>
        <taxon>Bacteria</taxon>
        <taxon>Bacillati</taxon>
        <taxon>Actinomycetota</taxon>
        <taxon>Actinomycetes</taxon>
        <taxon>Pseudonocardiales</taxon>
        <taxon>Pseudonocardiaceae</taxon>
        <taxon>Saccharothrix</taxon>
    </lineage>
</organism>
<comment type="caution">
    <text evidence="1">The sequence shown here is derived from an EMBL/GenBank/DDBJ whole genome shotgun (WGS) entry which is preliminary data.</text>
</comment>
<proteinExistence type="predicted"/>
<keyword evidence="2" id="KW-1185">Reference proteome</keyword>
<accession>A0A7W7T387</accession>